<gene>
    <name evidence="2" type="ORF">RMAR0315_LOCUS12945</name>
</gene>
<evidence type="ECO:0000313" key="2">
    <source>
        <dbReference type="EMBL" id="CAD8402940.1"/>
    </source>
</evidence>
<dbReference type="AlphaFoldDB" id="A0A7S0BTD0"/>
<keyword evidence="1" id="KW-0472">Membrane</keyword>
<organism evidence="2">
    <name type="scientific">Rhodosorus marinus</name>
    <dbReference type="NCBI Taxonomy" id="101924"/>
    <lineage>
        <taxon>Eukaryota</taxon>
        <taxon>Rhodophyta</taxon>
        <taxon>Stylonematophyceae</taxon>
        <taxon>Stylonematales</taxon>
        <taxon>Stylonemataceae</taxon>
        <taxon>Rhodosorus</taxon>
    </lineage>
</organism>
<keyword evidence="1" id="KW-0812">Transmembrane</keyword>
<dbReference type="EMBL" id="HBEK01023604">
    <property type="protein sequence ID" value="CAD8402940.1"/>
    <property type="molecule type" value="Transcribed_RNA"/>
</dbReference>
<keyword evidence="1" id="KW-1133">Transmembrane helix</keyword>
<sequence length="236" mass="26724">MAGCHGGFVFPLDVRLSSGSSAWAAGRDSAFKCVRGPRFGANRVSRGVRRVRIVANQDNRGEQEPEKELTPTEKLTETFRSFLLGRLTTRNQDNAFEVDLPRSFFGGEQQETQELNETARVRNEKVAAAPSDEWSDENARFFDSATAISEDRLSWEERYKSIFLQDEGPSLVNTNRQEFKDEIEKVSLGVLAIVVLVIVLKAFFAFVQFMFNFTFSFIAIFLLSAGIFVLFFLSKF</sequence>
<feature type="transmembrane region" description="Helical" evidence="1">
    <location>
        <begin position="186"/>
        <end position="207"/>
    </location>
</feature>
<proteinExistence type="predicted"/>
<reference evidence="2" key="1">
    <citation type="submission" date="2021-01" db="EMBL/GenBank/DDBJ databases">
        <authorList>
            <person name="Corre E."/>
            <person name="Pelletier E."/>
            <person name="Niang G."/>
            <person name="Scheremetjew M."/>
            <person name="Finn R."/>
            <person name="Kale V."/>
            <person name="Holt S."/>
            <person name="Cochrane G."/>
            <person name="Meng A."/>
            <person name="Brown T."/>
            <person name="Cohen L."/>
        </authorList>
    </citation>
    <scope>NUCLEOTIDE SEQUENCE</scope>
    <source>
        <strain evidence="2">UTEX LB 2760</strain>
    </source>
</reference>
<name>A0A7S0BTD0_9RHOD</name>
<protein>
    <submittedName>
        <fullName evidence="2">Uncharacterized protein</fullName>
    </submittedName>
</protein>
<accession>A0A7S0BTD0</accession>
<evidence type="ECO:0000256" key="1">
    <source>
        <dbReference type="SAM" id="Phobius"/>
    </source>
</evidence>
<feature type="transmembrane region" description="Helical" evidence="1">
    <location>
        <begin position="213"/>
        <end position="233"/>
    </location>
</feature>